<feature type="non-terminal residue" evidence="2">
    <location>
        <position position="1"/>
    </location>
</feature>
<reference evidence="2" key="1">
    <citation type="submission" date="2021-02" db="EMBL/GenBank/DDBJ databases">
        <authorList>
            <person name="Dougan E. K."/>
            <person name="Rhodes N."/>
            <person name="Thang M."/>
            <person name="Chan C."/>
        </authorList>
    </citation>
    <scope>NUCLEOTIDE SEQUENCE</scope>
</reference>
<name>A0A812SR69_9DINO</name>
<organism evidence="2 3">
    <name type="scientific">Symbiodinium necroappetens</name>
    <dbReference type="NCBI Taxonomy" id="1628268"/>
    <lineage>
        <taxon>Eukaryota</taxon>
        <taxon>Sar</taxon>
        <taxon>Alveolata</taxon>
        <taxon>Dinophyceae</taxon>
        <taxon>Suessiales</taxon>
        <taxon>Symbiodiniaceae</taxon>
        <taxon>Symbiodinium</taxon>
    </lineage>
</organism>
<comment type="caution">
    <text evidence="2">The sequence shown here is derived from an EMBL/GenBank/DDBJ whole genome shotgun (WGS) entry which is preliminary data.</text>
</comment>
<dbReference type="Proteomes" id="UP000601435">
    <property type="component" value="Unassembled WGS sequence"/>
</dbReference>
<keyword evidence="3" id="KW-1185">Reference proteome</keyword>
<dbReference type="EMBL" id="CAJNJA010022145">
    <property type="protein sequence ID" value="CAE7487428.1"/>
    <property type="molecule type" value="Genomic_DNA"/>
</dbReference>
<feature type="compositionally biased region" description="Basic residues" evidence="1">
    <location>
        <begin position="10"/>
        <end position="22"/>
    </location>
</feature>
<dbReference type="AlphaFoldDB" id="A0A812SR69"/>
<protein>
    <submittedName>
        <fullName evidence="2">Uncharacterized protein</fullName>
    </submittedName>
</protein>
<evidence type="ECO:0000313" key="3">
    <source>
        <dbReference type="Proteomes" id="UP000601435"/>
    </source>
</evidence>
<sequence length="558" mass="62218">AAEMEEKPKAQLKTKAGAKPKKAKPEKSEATVAHARPLQEPVVAEKEEGWPSVGGTAQLPRGQDTTEAVKRLVKRGNGGRFELCLENNWWKETHKKFENVKGKDKALGYTLTRARVACGGQEGLDQALQTGEVRQVMEEGTTYYVFKAHRVFFPFRPLLYFLLLCRQIQVTHEKGASSETACGVSTDVDQKVHTKFKDFVHAQRPSWRQPCPGDSFFQRSGQKQAGTAGEKIFLAITSTTPTAVTSKGLLQTNLQAVLGKISELHEAAGAVSELQESMSMCRGLVSSMFVANWQQPFLAFPAMKAKAAEIKHCLRPWLEVWRLHYMSPHSQEDAEVLLLLQRAVEMDELLDQDPSRAVLLYQDCLRLCVLSFEYFGLMGRLMKRFLLQGDMAFNVTLKTHWLCHGLLESGYNGDPPTIGDRNPVCREQSGYSSSAGRNEEALRLGRSHPEIIAEPGLRVPLSTPHESKTIGIESPVRLKGLIGCVRWHVLTKRHMTVRVANRPKSGEELRNFTKPGMQDIRSTAGGGRHNTFLPTTVNSHECFEVGQDALLCCVRARS</sequence>
<dbReference type="OrthoDB" id="425920at2759"/>
<gene>
    <name evidence="2" type="ORF">SNEC2469_LOCUS13849</name>
</gene>
<feature type="region of interest" description="Disordered" evidence="1">
    <location>
        <begin position="1"/>
        <end position="63"/>
    </location>
</feature>
<proteinExistence type="predicted"/>
<evidence type="ECO:0000313" key="2">
    <source>
        <dbReference type="EMBL" id="CAE7487428.1"/>
    </source>
</evidence>
<evidence type="ECO:0000256" key="1">
    <source>
        <dbReference type="SAM" id="MobiDB-lite"/>
    </source>
</evidence>
<accession>A0A812SR69</accession>